<comment type="similarity">
    <text evidence="1">Belongs to the FAD-binding monooxygenase family.</text>
</comment>
<dbReference type="SUPFAM" id="SSF51905">
    <property type="entry name" value="FAD/NAD(P)-binding domain"/>
    <property type="match status" value="2"/>
</dbReference>
<dbReference type="InterPro" id="IPR020946">
    <property type="entry name" value="Flavin_mOase-like"/>
</dbReference>
<evidence type="ECO:0000313" key="6">
    <source>
        <dbReference type="Proteomes" id="UP000254866"/>
    </source>
</evidence>
<dbReference type="InterPro" id="IPR036188">
    <property type="entry name" value="FAD/NAD-bd_sf"/>
</dbReference>
<name>A0A370TZP3_9HELO</name>
<dbReference type="GeneID" id="43593831"/>
<proteinExistence type="inferred from homology"/>
<reference evidence="5 6" key="1">
    <citation type="journal article" date="2018" name="IMA Fungus">
        <title>IMA Genome-F 9: Draft genome sequence of Annulohypoxylon stygium, Aspergillus mulundensis, Berkeleyomyces basicola (syn. Thielaviopsis basicola), Ceratocystis smalleyi, two Cercospora beticola strains, Coleophoma cylindrospora, Fusarium fracticaudum, Phialophora cf. hyalina, and Morchella septimelata.</title>
        <authorList>
            <person name="Wingfield B.D."/>
            <person name="Bills G.F."/>
            <person name="Dong Y."/>
            <person name="Huang W."/>
            <person name="Nel W.J."/>
            <person name="Swalarsk-Parry B.S."/>
            <person name="Vaghefi N."/>
            <person name="Wilken P.M."/>
            <person name="An Z."/>
            <person name="de Beer Z.W."/>
            <person name="De Vos L."/>
            <person name="Chen L."/>
            <person name="Duong T.A."/>
            <person name="Gao Y."/>
            <person name="Hammerbacher A."/>
            <person name="Kikkert J.R."/>
            <person name="Li Y."/>
            <person name="Li H."/>
            <person name="Li K."/>
            <person name="Li Q."/>
            <person name="Liu X."/>
            <person name="Ma X."/>
            <person name="Naidoo K."/>
            <person name="Pethybridge S.J."/>
            <person name="Sun J."/>
            <person name="Steenkamp E.T."/>
            <person name="van der Nest M.A."/>
            <person name="van Wyk S."/>
            <person name="Wingfield M.J."/>
            <person name="Xiong C."/>
            <person name="Yue Q."/>
            <person name="Zhang X."/>
        </authorList>
    </citation>
    <scope>NUCLEOTIDE SEQUENCE [LARGE SCALE GENOMIC DNA]</scope>
    <source>
        <strain evidence="5 6">BP 5553</strain>
    </source>
</reference>
<evidence type="ECO:0000256" key="1">
    <source>
        <dbReference type="ARBA" id="ARBA00010139"/>
    </source>
</evidence>
<evidence type="ECO:0000256" key="3">
    <source>
        <dbReference type="ARBA" id="ARBA00022827"/>
    </source>
</evidence>
<dbReference type="STRING" id="2656787.A0A370TZP3"/>
<organism evidence="5 6">
    <name type="scientific">Venustampulla echinocandica</name>
    <dbReference type="NCBI Taxonomy" id="2656787"/>
    <lineage>
        <taxon>Eukaryota</taxon>
        <taxon>Fungi</taxon>
        <taxon>Dikarya</taxon>
        <taxon>Ascomycota</taxon>
        <taxon>Pezizomycotina</taxon>
        <taxon>Leotiomycetes</taxon>
        <taxon>Helotiales</taxon>
        <taxon>Pleuroascaceae</taxon>
        <taxon>Venustampulla</taxon>
    </lineage>
</organism>
<protein>
    <submittedName>
        <fullName evidence="5">Flavin-binding monooxygenase-like protein</fullName>
    </submittedName>
</protein>
<dbReference type="PANTHER" id="PTHR42877:SF1">
    <property type="entry name" value="FAD-BINDING MONOOXYGENASE STCW"/>
    <property type="match status" value="1"/>
</dbReference>
<dbReference type="Gene3D" id="3.50.50.60">
    <property type="entry name" value="FAD/NAD(P)-binding domain"/>
    <property type="match status" value="2"/>
</dbReference>
<dbReference type="OrthoDB" id="74360at2759"/>
<dbReference type="AlphaFoldDB" id="A0A370TZP3"/>
<accession>A0A370TZP3</accession>
<dbReference type="GO" id="GO:0050660">
    <property type="term" value="F:flavin adenine dinucleotide binding"/>
    <property type="evidence" value="ECO:0007669"/>
    <property type="project" value="InterPro"/>
</dbReference>
<sequence length="590" mass="67356">MAPEALQMPFSMSEIANEQDGYRIPDITFRDPKNRKLRVLTIGAGVSGIMMAYNIQKQCENVEHKVYEKNEDIGGTWLENRYPGAACDVPSHCYTFNFALNPDWPKYASGSEDIWKYLDKVCEVFDLRKYMTFNTKVIGCYWAEEAGEWTVKLRQTIPGGTTREFEEKCDLLLHGVGLLNSYKFPDIENLERFKGKVIHTAHWPKDYQKEQWKDESIAIIGSGASAIQTLPNMQPYVKHIDTYIRTPIWFISLADNNGDVKEYTEEQRHEFKTDVKALVKHAKYTEEQINGLWDLFFTESETQKGAQMTFGSRMAEFIKDKRLLEGLTPKFGIGCRRVTPGDPYMRAIQKPNVDVHFAAVDKVTEGTVIDTNGNEKKVDTIICATGFDVSYKPHFPIVGQNGVDLAEKWSVCPEGYLGLAIPDIPNFITFIGPTWPVENGSVMGPLQYVAQYAIKVIKKMQNEFIKSIAPKQGITDLFNAHTQEFMKLTVWSTDCRAWYKNNETGRVNAVFPGSSLHYCQLIEEPRYEDYNITYQNRHNPWAYLGLGFTKANRTMGKEADLSPYLSEEAIDPKWMAEVIKKGVPVADRET</sequence>
<keyword evidence="3" id="KW-0274">FAD</keyword>
<dbReference type="PANTHER" id="PTHR42877">
    <property type="entry name" value="L-ORNITHINE N(5)-MONOOXYGENASE-RELATED"/>
    <property type="match status" value="1"/>
</dbReference>
<dbReference type="GO" id="GO:0004499">
    <property type="term" value="F:N,N-dimethylaniline monooxygenase activity"/>
    <property type="evidence" value="ECO:0007669"/>
    <property type="project" value="InterPro"/>
</dbReference>
<comment type="caution">
    <text evidence="5">The sequence shown here is derived from an EMBL/GenBank/DDBJ whole genome shotgun (WGS) entry which is preliminary data.</text>
</comment>
<keyword evidence="6" id="KW-1185">Reference proteome</keyword>
<evidence type="ECO:0000256" key="2">
    <source>
        <dbReference type="ARBA" id="ARBA00022630"/>
    </source>
</evidence>
<keyword evidence="5" id="KW-0503">Monooxygenase</keyword>
<evidence type="ECO:0000313" key="5">
    <source>
        <dbReference type="EMBL" id="RDL41003.1"/>
    </source>
</evidence>
<keyword evidence="4" id="KW-0560">Oxidoreductase</keyword>
<dbReference type="RefSeq" id="XP_031873659.1">
    <property type="nucleotide sequence ID" value="XM_032009605.1"/>
</dbReference>
<keyword evidence="2" id="KW-0285">Flavoprotein</keyword>
<dbReference type="Pfam" id="PF00743">
    <property type="entry name" value="FMO-like"/>
    <property type="match status" value="1"/>
</dbReference>
<dbReference type="Proteomes" id="UP000254866">
    <property type="component" value="Unassembled WGS sequence"/>
</dbReference>
<dbReference type="GO" id="GO:0050661">
    <property type="term" value="F:NADP binding"/>
    <property type="evidence" value="ECO:0007669"/>
    <property type="project" value="InterPro"/>
</dbReference>
<gene>
    <name evidence="5" type="ORF">BP5553_00982</name>
</gene>
<dbReference type="EMBL" id="NPIC01000001">
    <property type="protein sequence ID" value="RDL41003.1"/>
    <property type="molecule type" value="Genomic_DNA"/>
</dbReference>
<evidence type="ECO:0000256" key="4">
    <source>
        <dbReference type="ARBA" id="ARBA00023002"/>
    </source>
</evidence>
<dbReference type="InterPro" id="IPR051209">
    <property type="entry name" value="FAD-bind_Monooxygenase_sf"/>
</dbReference>